<dbReference type="CDD" id="cd06261">
    <property type="entry name" value="TM_PBP2"/>
    <property type="match status" value="1"/>
</dbReference>
<dbReference type="GO" id="GO:0005315">
    <property type="term" value="F:phosphate transmembrane transporter activity"/>
    <property type="evidence" value="ECO:0007669"/>
    <property type="project" value="InterPro"/>
</dbReference>
<evidence type="ECO:0000256" key="3">
    <source>
        <dbReference type="ARBA" id="ARBA00022448"/>
    </source>
</evidence>
<feature type="transmembrane region" description="Helical" evidence="8">
    <location>
        <begin position="142"/>
        <end position="160"/>
    </location>
</feature>
<gene>
    <name evidence="10" type="ORF">ASZ90_008189</name>
</gene>
<keyword evidence="7 8" id="KW-0472">Membrane</keyword>
<evidence type="ECO:0000256" key="6">
    <source>
        <dbReference type="ARBA" id="ARBA00022989"/>
    </source>
</evidence>
<evidence type="ECO:0000256" key="1">
    <source>
        <dbReference type="ARBA" id="ARBA00004651"/>
    </source>
</evidence>
<accession>A0A0W8FMF9</accession>
<comment type="caution">
    <text evidence="10">The sequence shown here is derived from an EMBL/GenBank/DDBJ whole genome shotgun (WGS) entry which is preliminary data.</text>
</comment>
<dbReference type="PANTHER" id="PTHR43470:SF3">
    <property type="entry name" value="PHOSPHATE TRANSPORT SYSTEM PERMEASE PROTEIN PSTA-RELATED"/>
    <property type="match status" value="1"/>
</dbReference>
<proteinExistence type="inferred from homology"/>
<reference evidence="10" key="1">
    <citation type="journal article" date="2015" name="Proc. Natl. Acad. Sci. U.S.A.">
        <title>Networks of energetic and metabolic interactions define dynamics in microbial communities.</title>
        <authorList>
            <person name="Embree M."/>
            <person name="Liu J.K."/>
            <person name="Al-Bassam M.M."/>
            <person name="Zengler K."/>
        </authorList>
    </citation>
    <scope>NUCLEOTIDE SEQUENCE</scope>
</reference>
<dbReference type="Pfam" id="PF00528">
    <property type="entry name" value="BPD_transp_1"/>
    <property type="match status" value="1"/>
</dbReference>
<evidence type="ECO:0000259" key="9">
    <source>
        <dbReference type="PROSITE" id="PS50928"/>
    </source>
</evidence>
<dbReference type="InterPro" id="IPR005672">
    <property type="entry name" value="Phosphate_PstA"/>
</dbReference>
<dbReference type="SUPFAM" id="SSF161098">
    <property type="entry name" value="MetI-like"/>
    <property type="match status" value="1"/>
</dbReference>
<name>A0A0W8FMF9_9ZZZZ</name>
<feature type="transmembrane region" description="Helical" evidence="8">
    <location>
        <begin position="260"/>
        <end position="282"/>
    </location>
</feature>
<dbReference type="InterPro" id="IPR035906">
    <property type="entry name" value="MetI-like_sf"/>
</dbReference>
<keyword evidence="4" id="KW-1003">Cell membrane</keyword>
<dbReference type="NCBIfam" id="TIGR00974">
    <property type="entry name" value="3a0107s02c"/>
    <property type="match status" value="1"/>
</dbReference>
<dbReference type="InterPro" id="IPR000515">
    <property type="entry name" value="MetI-like"/>
</dbReference>
<keyword evidence="3" id="KW-0813">Transport</keyword>
<feature type="domain" description="ABC transmembrane type-1" evidence="9">
    <location>
        <begin position="71"/>
        <end position="279"/>
    </location>
</feature>
<keyword evidence="6 8" id="KW-1133">Transmembrane helix</keyword>
<dbReference type="GO" id="GO:0005886">
    <property type="term" value="C:plasma membrane"/>
    <property type="evidence" value="ECO:0007669"/>
    <property type="project" value="UniProtKB-SubCell"/>
</dbReference>
<dbReference type="EMBL" id="LNQE01000994">
    <property type="protein sequence ID" value="KUG22043.1"/>
    <property type="molecule type" value="Genomic_DNA"/>
</dbReference>
<feature type="transmembrane region" description="Helical" evidence="8">
    <location>
        <begin position="21"/>
        <end position="47"/>
    </location>
</feature>
<dbReference type="PROSITE" id="PS50928">
    <property type="entry name" value="ABC_TM1"/>
    <property type="match status" value="1"/>
</dbReference>
<sequence>MLQTENKLMTWRYLKQSAFFALVRASALIITLALGGIILYILIHGYSVISWEFITKPPTHSMTQGGIMPAILGTIYLTLGAIAIGLPLGVASAIYLTEYARQGRMIRLIRVGINCLAGVPSVVFGLFGLAFFVIIFKFGSSILAGSLTLGFLILPTIIGASEEALKSVPQTFREASLALGVSKWQTTYRIVLPNAMPGILTGSILGIGRAAGETAPIMFTAAAFFTSKLPSSIFDEVMALPYHIYVLATAGTNIEATRPIQYGTVLVLVAVVLGINLVAILIRGYMRRNKRW</sequence>
<evidence type="ECO:0000256" key="4">
    <source>
        <dbReference type="ARBA" id="ARBA00022475"/>
    </source>
</evidence>
<dbReference type="Gene3D" id="1.10.3720.10">
    <property type="entry name" value="MetI-like"/>
    <property type="match status" value="1"/>
</dbReference>
<feature type="transmembrane region" description="Helical" evidence="8">
    <location>
        <begin position="67"/>
        <end position="96"/>
    </location>
</feature>
<evidence type="ECO:0000256" key="2">
    <source>
        <dbReference type="ARBA" id="ARBA00007069"/>
    </source>
</evidence>
<comment type="similarity">
    <text evidence="2">Belongs to the binding-protein-dependent transport system permease family. CysTW subfamily.</text>
</comment>
<comment type="subcellular location">
    <subcellularLocation>
        <location evidence="1">Cell membrane</location>
        <topology evidence="1">Multi-pass membrane protein</topology>
    </subcellularLocation>
</comment>
<evidence type="ECO:0000313" key="10">
    <source>
        <dbReference type="EMBL" id="KUG22043.1"/>
    </source>
</evidence>
<organism evidence="10">
    <name type="scientific">hydrocarbon metagenome</name>
    <dbReference type="NCBI Taxonomy" id="938273"/>
    <lineage>
        <taxon>unclassified sequences</taxon>
        <taxon>metagenomes</taxon>
        <taxon>ecological metagenomes</taxon>
    </lineage>
</organism>
<evidence type="ECO:0000256" key="7">
    <source>
        <dbReference type="ARBA" id="ARBA00023136"/>
    </source>
</evidence>
<evidence type="ECO:0000256" key="5">
    <source>
        <dbReference type="ARBA" id="ARBA00022692"/>
    </source>
</evidence>
<dbReference type="PANTHER" id="PTHR43470">
    <property type="entry name" value="PHOSPHATE TRANSPORT SYSTEM PERMEASE PROTEIN PSTA-RELATED"/>
    <property type="match status" value="1"/>
</dbReference>
<evidence type="ECO:0000256" key="8">
    <source>
        <dbReference type="SAM" id="Phobius"/>
    </source>
</evidence>
<feature type="transmembrane region" description="Helical" evidence="8">
    <location>
        <begin position="108"/>
        <end position="136"/>
    </location>
</feature>
<dbReference type="AlphaFoldDB" id="A0A0W8FMF9"/>
<protein>
    <submittedName>
        <fullName evidence="10">Phosphate transport system permease protein psta</fullName>
    </submittedName>
</protein>
<dbReference type="GO" id="GO:0035435">
    <property type="term" value="P:phosphate ion transmembrane transport"/>
    <property type="evidence" value="ECO:0007669"/>
    <property type="project" value="InterPro"/>
</dbReference>
<keyword evidence="5 8" id="KW-0812">Transmembrane</keyword>